<evidence type="ECO:0000313" key="2">
    <source>
        <dbReference type="EMBL" id="EEH54996.1"/>
    </source>
</evidence>
<dbReference type="OrthoDB" id="442460at2759"/>
<dbReference type="PANTHER" id="PTHR33524">
    <property type="entry name" value="C5ORF35"/>
    <property type="match status" value="1"/>
</dbReference>
<feature type="region of interest" description="Disordered" evidence="1">
    <location>
        <begin position="350"/>
        <end position="411"/>
    </location>
</feature>
<keyword evidence="3" id="KW-1185">Reference proteome</keyword>
<feature type="region of interest" description="Disordered" evidence="1">
    <location>
        <begin position="124"/>
        <end position="150"/>
    </location>
</feature>
<gene>
    <name evidence="2" type="ORF">MICPUCDRAFT_61000</name>
</gene>
<feature type="compositionally biased region" description="Acidic residues" evidence="1">
    <location>
        <begin position="454"/>
        <end position="464"/>
    </location>
</feature>
<sequence>MNGKSHQLAAAVRVARLLRAALRSSALPAVVMFWAKIVKTFAGRGSTDHLTRGARRAQEHADLHRLHVLTTYYARDGDGEALLNDVLAGAEGKSYEQLKASVSDNLTSQIRTICAAVRASLASPRVPPRVGPRGGGGGDRDRASSSSSSREAIANEITIRLGFACAIQRSTAGAGSGRGLFVRGKVDPGEIVALYPGVAYDVRSVTHLPGFPEVAAANPYLIARFDGTGETGPRTTPFAWCTPFLEDWTFPVALSSPARLFQLIDATPWGRGDAVAPRGVLDDDDDAESTPASMGVWPGAPIEPKEDEESEPSRANTNRRGARREGILGVIDDALTPTLSGAFIFTPVPVRPRSRGERRSLRTSSPGVSLRPGSLAFNPDTPRRLSTPLLTPFNSTPTFARMERPSSEDDRRVAFDAAAAVERRHPLALAHFANHPPGGTSPNVAVASVDVVFEEEEEEEEDAGAAEAGTAEGPRSSTTDSVDASLRPYLPNVGIGSWGVPTRGWELEEGTLDSEQNKTGGFAGLLRRLFGEDDDDDDDFETKARKKAADSEAARRRNRVVVPTLALVALEALQDEEVFLNYRLSTHVKRPEWYVPVDPAEDARRWASD</sequence>
<feature type="region of interest" description="Disordered" evidence="1">
    <location>
        <begin position="275"/>
        <end position="321"/>
    </location>
</feature>
<dbReference type="PANTHER" id="PTHR33524:SF1">
    <property type="entry name" value="SET DOMAIN-CONTAINING PROTEIN"/>
    <property type="match status" value="1"/>
</dbReference>
<organism evidence="3">
    <name type="scientific">Micromonas pusilla (strain CCMP1545)</name>
    <name type="common">Picoplanktonic green alga</name>
    <dbReference type="NCBI Taxonomy" id="564608"/>
    <lineage>
        <taxon>Eukaryota</taxon>
        <taxon>Viridiplantae</taxon>
        <taxon>Chlorophyta</taxon>
        <taxon>Mamiellophyceae</taxon>
        <taxon>Mamiellales</taxon>
        <taxon>Mamiellaceae</taxon>
        <taxon>Micromonas</taxon>
    </lineage>
</organism>
<dbReference type="Proteomes" id="UP000001876">
    <property type="component" value="Unassembled WGS sequence"/>
</dbReference>
<evidence type="ECO:0000256" key="1">
    <source>
        <dbReference type="SAM" id="MobiDB-lite"/>
    </source>
</evidence>
<feature type="compositionally biased region" description="Polar residues" evidence="1">
    <location>
        <begin position="388"/>
        <end position="398"/>
    </location>
</feature>
<dbReference type="InterPro" id="IPR040415">
    <property type="entry name" value="SETD9"/>
</dbReference>
<dbReference type="EMBL" id="GG663743">
    <property type="protein sequence ID" value="EEH54996.1"/>
    <property type="molecule type" value="Genomic_DNA"/>
</dbReference>
<dbReference type="GeneID" id="9686785"/>
<accession>C1N074</accession>
<name>C1N074_MICPC</name>
<evidence type="ECO:0000313" key="3">
    <source>
        <dbReference type="Proteomes" id="UP000001876"/>
    </source>
</evidence>
<dbReference type="KEGG" id="mpp:MICPUCDRAFT_61000"/>
<dbReference type="eggNOG" id="ENOG502QWAW">
    <property type="taxonomic scope" value="Eukaryota"/>
</dbReference>
<feature type="region of interest" description="Disordered" evidence="1">
    <location>
        <begin position="454"/>
        <end position="485"/>
    </location>
</feature>
<protein>
    <submittedName>
        <fullName evidence="2">Predicted protein</fullName>
    </submittedName>
</protein>
<reference evidence="2 3" key="1">
    <citation type="journal article" date="2009" name="Science">
        <title>Green evolution and dynamic adaptations revealed by genomes of the marine picoeukaryotes Micromonas.</title>
        <authorList>
            <person name="Worden A.Z."/>
            <person name="Lee J.H."/>
            <person name="Mock T."/>
            <person name="Rouze P."/>
            <person name="Simmons M.P."/>
            <person name="Aerts A.L."/>
            <person name="Allen A.E."/>
            <person name="Cuvelier M.L."/>
            <person name="Derelle E."/>
            <person name="Everett M.V."/>
            <person name="Foulon E."/>
            <person name="Grimwood J."/>
            <person name="Gundlach H."/>
            <person name="Henrissat B."/>
            <person name="Napoli C."/>
            <person name="McDonald S.M."/>
            <person name="Parker M.S."/>
            <person name="Rombauts S."/>
            <person name="Salamov A."/>
            <person name="Von Dassow P."/>
            <person name="Badger J.H."/>
            <person name="Coutinho P.M."/>
            <person name="Demir E."/>
            <person name="Dubchak I."/>
            <person name="Gentemann C."/>
            <person name="Eikrem W."/>
            <person name="Gready J.E."/>
            <person name="John U."/>
            <person name="Lanier W."/>
            <person name="Lindquist E.A."/>
            <person name="Lucas S."/>
            <person name="Mayer K.F."/>
            <person name="Moreau H."/>
            <person name="Not F."/>
            <person name="Otillar R."/>
            <person name="Panaud O."/>
            <person name="Pangilinan J."/>
            <person name="Paulsen I."/>
            <person name="Piegu B."/>
            <person name="Poliakov A."/>
            <person name="Robbens S."/>
            <person name="Schmutz J."/>
            <person name="Toulza E."/>
            <person name="Wyss T."/>
            <person name="Zelensky A."/>
            <person name="Zhou K."/>
            <person name="Armbrust E.V."/>
            <person name="Bhattacharya D."/>
            <person name="Goodenough U.W."/>
            <person name="Van de Peer Y."/>
            <person name="Grigoriev I.V."/>
        </authorList>
    </citation>
    <scope>NUCLEOTIDE SEQUENCE [LARGE SCALE GENOMIC DNA]</scope>
    <source>
        <strain evidence="2 3">CCMP1545</strain>
    </source>
</reference>
<dbReference type="RefSeq" id="XP_003061346.1">
    <property type="nucleotide sequence ID" value="XM_003061300.1"/>
</dbReference>
<dbReference type="AlphaFoldDB" id="C1N074"/>
<feature type="compositionally biased region" description="Basic and acidic residues" evidence="1">
    <location>
        <begin position="401"/>
        <end position="411"/>
    </location>
</feature>
<proteinExistence type="predicted"/>